<evidence type="ECO:0000313" key="1">
    <source>
        <dbReference type="EnsemblMetazoa" id="PPA07122.1"/>
    </source>
</evidence>
<dbReference type="EnsemblMetazoa" id="PPA07122.1">
    <property type="protein sequence ID" value="PPA07122.1"/>
    <property type="gene ID" value="WBGene00096676"/>
</dbReference>
<name>A0A2A6C5P4_PRIPA</name>
<reference evidence="2" key="1">
    <citation type="journal article" date="2008" name="Nat. Genet.">
        <title>The Pristionchus pacificus genome provides a unique perspective on nematode lifestyle and parasitism.</title>
        <authorList>
            <person name="Dieterich C."/>
            <person name="Clifton S.W."/>
            <person name="Schuster L.N."/>
            <person name="Chinwalla A."/>
            <person name="Delehaunty K."/>
            <person name="Dinkelacker I."/>
            <person name="Fulton L."/>
            <person name="Fulton R."/>
            <person name="Godfrey J."/>
            <person name="Minx P."/>
            <person name="Mitreva M."/>
            <person name="Roeseler W."/>
            <person name="Tian H."/>
            <person name="Witte H."/>
            <person name="Yang S.P."/>
            <person name="Wilson R.K."/>
            <person name="Sommer R.J."/>
        </authorList>
    </citation>
    <scope>NUCLEOTIDE SEQUENCE [LARGE SCALE GENOMIC DNA]</scope>
    <source>
        <strain evidence="2">PS312</strain>
    </source>
</reference>
<evidence type="ECO:0000313" key="2">
    <source>
        <dbReference type="Proteomes" id="UP000005239"/>
    </source>
</evidence>
<reference evidence="1" key="2">
    <citation type="submission" date="2022-06" db="UniProtKB">
        <authorList>
            <consortium name="EnsemblMetazoa"/>
        </authorList>
    </citation>
    <scope>IDENTIFICATION</scope>
    <source>
        <strain evidence="1">PS312</strain>
    </source>
</reference>
<dbReference type="AlphaFoldDB" id="A0A2A6C5P4"/>
<accession>A0A2A6C5P4</accession>
<protein>
    <submittedName>
        <fullName evidence="1">Uncharacterized protein</fullName>
    </submittedName>
</protein>
<gene>
    <name evidence="1" type="primary">WBGene00096676</name>
</gene>
<proteinExistence type="predicted"/>
<dbReference type="InterPro" id="IPR036047">
    <property type="entry name" value="F-box-like_dom_sf"/>
</dbReference>
<sequence length="365" mass="42090">MDVDSKMSSSRMTGAKLALNSVDNKLGMPDEETAGEDSQLLNKLSDDAIRHILPLLTHSDLDKISLLNRRLYQLTKESRPKARLDPARKLKINYYSARLDVSIGGETVELMNENRNQYAFSYGHKKKRQTISAMHDVFAKASTLMNRFAFEKLKIYASNNVNELSVLLNQYMNKNVPKTVNFHHLHLEKNYERLDDLKKWISQSKIEKLEVMCVGMDKFFSVDFLEQFANSSDNPSWSLTPSLTIGVPIRTPREVYVEYGTPLFAALSQYRTLIMDHVQVAPDRFMQLVELRYERAKRGRWNLELHGPRRLLTDAVVRNWNRPGTVIEQDGENKWMIKENGRAIVTLCNTGAEVLPYHIVSVQFH</sequence>
<keyword evidence="2" id="KW-1185">Reference proteome</keyword>
<dbReference type="Proteomes" id="UP000005239">
    <property type="component" value="Unassembled WGS sequence"/>
</dbReference>
<dbReference type="SUPFAM" id="SSF81383">
    <property type="entry name" value="F-box domain"/>
    <property type="match status" value="1"/>
</dbReference>
<organism evidence="1 2">
    <name type="scientific">Pristionchus pacificus</name>
    <name type="common">Parasitic nematode worm</name>
    <dbReference type="NCBI Taxonomy" id="54126"/>
    <lineage>
        <taxon>Eukaryota</taxon>
        <taxon>Metazoa</taxon>
        <taxon>Ecdysozoa</taxon>
        <taxon>Nematoda</taxon>
        <taxon>Chromadorea</taxon>
        <taxon>Rhabditida</taxon>
        <taxon>Rhabditina</taxon>
        <taxon>Diplogasteromorpha</taxon>
        <taxon>Diplogasteroidea</taxon>
        <taxon>Neodiplogasteridae</taxon>
        <taxon>Pristionchus</taxon>
    </lineage>
</organism>
<accession>A0A8R1YA79</accession>